<dbReference type="InterPro" id="IPR002999">
    <property type="entry name" value="Tudor"/>
</dbReference>
<dbReference type="PROSITE" id="PS50304">
    <property type="entry name" value="TUDOR"/>
    <property type="match status" value="1"/>
</dbReference>
<dbReference type="Pfam" id="PF00567">
    <property type="entry name" value="TUDOR"/>
    <property type="match status" value="1"/>
</dbReference>
<dbReference type="AlphaFoldDB" id="A0A6P7GFP7"/>
<organism evidence="4">
    <name type="scientific">Diabrotica virgifera virgifera</name>
    <name type="common">western corn rootworm</name>
    <dbReference type="NCBI Taxonomy" id="50390"/>
    <lineage>
        <taxon>Eukaryota</taxon>
        <taxon>Metazoa</taxon>
        <taxon>Ecdysozoa</taxon>
        <taxon>Arthropoda</taxon>
        <taxon>Hexapoda</taxon>
        <taxon>Insecta</taxon>
        <taxon>Pterygota</taxon>
        <taxon>Neoptera</taxon>
        <taxon>Endopterygota</taxon>
        <taxon>Coleoptera</taxon>
        <taxon>Polyphaga</taxon>
        <taxon>Cucujiformia</taxon>
        <taxon>Chrysomeloidea</taxon>
        <taxon>Chrysomelidae</taxon>
        <taxon>Galerucinae</taxon>
        <taxon>Diabroticina</taxon>
        <taxon>Diabroticites</taxon>
        <taxon>Diabrotica</taxon>
    </lineage>
</organism>
<dbReference type="EnsemblMetazoa" id="XM_028292698.2">
    <property type="protein sequence ID" value="XP_028148499.1"/>
    <property type="gene ID" value="LOC114341890"/>
</dbReference>
<proteinExistence type="predicted"/>
<dbReference type="SMART" id="SM00333">
    <property type="entry name" value="TUDOR"/>
    <property type="match status" value="1"/>
</dbReference>
<dbReference type="InterPro" id="IPR035437">
    <property type="entry name" value="SNase_OB-fold_sf"/>
</dbReference>
<dbReference type="InParanoid" id="A0A6P7GFP7"/>
<reference evidence="4" key="1">
    <citation type="submission" date="2025-04" db="UniProtKB">
        <authorList>
            <consortium name="RefSeq"/>
        </authorList>
    </citation>
    <scope>IDENTIFICATION</scope>
    <source>
        <tissue evidence="4">Whole insect</tissue>
    </source>
</reference>
<dbReference type="RefSeq" id="XP_028148499.1">
    <property type="nucleotide sequence ID" value="XM_028292698.1"/>
</dbReference>
<dbReference type="InterPro" id="IPR050621">
    <property type="entry name" value="Tudor_domain_containing"/>
</dbReference>
<dbReference type="SUPFAM" id="SSF63748">
    <property type="entry name" value="Tudor/PWWP/MBT"/>
    <property type="match status" value="1"/>
</dbReference>
<evidence type="ECO:0000259" key="1">
    <source>
        <dbReference type="PROSITE" id="PS50304"/>
    </source>
</evidence>
<dbReference type="KEGG" id="dvv:114341890"/>
<dbReference type="GeneID" id="114341890"/>
<dbReference type="PANTHER" id="PTHR22948:SF76">
    <property type="entry name" value="FI20010P1-RELATED"/>
    <property type="match status" value="1"/>
</dbReference>
<evidence type="ECO:0000313" key="4">
    <source>
        <dbReference type="RefSeq" id="XP_028148499.1"/>
    </source>
</evidence>
<evidence type="ECO:0000313" key="2">
    <source>
        <dbReference type="EnsemblMetazoa" id="XP_028148499.1"/>
    </source>
</evidence>
<dbReference type="OrthoDB" id="10034606at2759"/>
<dbReference type="PANTHER" id="PTHR22948">
    <property type="entry name" value="TUDOR DOMAIN CONTAINING PROTEIN"/>
    <property type="match status" value="1"/>
</dbReference>
<gene>
    <name evidence="4" type="primary">LOC114341890</name>
</gene>
<evidence type="ECO:0000313" key="3">
    <source>
        <dbReference type="Proteomes" id="UP001652700"/>
    </source>
</evidence>
<dbReference type="Gene3D" id="2.40.50.90">
    <property type="match status" value="1"/>
</dbReference>
<sequence length="162" mass="18942">MMEQLQKKYKDVTYSPLTLDQIEPGNIYASRFDDGNWYRTTVIKVIHDGSISVFYCDFGYYSNLTLQQLFPLDVKFLTLPYQALKAKMSGIRPKDTNWTVKHCDKFKEMVERKNLYSLILNIEQDQLYDSDLVLELMLIERSSEDDVNIDEYLISKGIAVKA</sequence>
<dbReference type="Proteomes" id="UP001652700">
    <property type="component" value="Unplaced"/>
</dbReference>
<dbReference type="GO" id="GO:0005737">
    <property type="term" value="C:cytoplasm"/>
    <property type="evidence" value="ECO:0007669"/>
    <property type="project" value="UniProtKB-ARBA"/>
</dbReference>
<keyword evidence="3" id="KW-1185">Reference proteome</keyword>
<protein>
    <submittedName>
        <fullName evidence="4">Tudor domain-containing protein 1-like</fullName>
    </submittedName>
</protein>
<reference evidence="2" key="2">
    <citation type="submission" date="2025-05" db="UniProtKB">
        <authorList>
            <consortium name="EnsemblMetazoa"/>
        </authorList>
    </citation>
    <scope>IDENTIFICATION</scope>
</reference>
<accession>A0A6P7GFP7</accession>
<feature type="domain" description="Tudor" evidence="1">
    <location>
        <begin position="21"/>
        <end position="79"/>
    </location>
</feature>
<dbReference type="Gene3D" id="2.30.30.140">
    <property type="match status" value="1"/>
</dbReference>
<name>A0A6P7GFP7_DIAVI</name>